<dbReference type="Pfam" id="PF08299">
    <property type="entry name" value="Bac_DnaA_C"/>
    <property type="match status" value="1"/>
</dbReference>
<evidence type="ECO:0000256" key="5">
    <source>
        <dbReference type="ARBA" id="ARBA00022840"/>
    </source>
</evidence>
<dbReference type="HOGENOM" id="CLU_656416_0_0_6"/>
<dbReference type="RefSeq" id="WP_008290349.1">
    <property type="nucleotide sequence ID" value="NZ_GG657888.1"/>
</dbReference>
<feature type="non-terminal residue" evidence="14">
    <location>
        <position position="1"/>
    </location>
</feature>
<keyword evidence="2" id="KW-0963">Cytoplasm</keyword>
<feature type="domain" description="AAA+ ATPase" evidence="12">
    <location>
        <begin position="115"/>
        <end position="243"/>
    </location>
</feature>
<evidence type="ECO:0000256" key="3">
    <source>
        <dbReference type="ARBA" id="ARBA00022705"/>
    </source>
</evidence>
<dbReference type="GO" id="GO:0006275">
    <property type="term" value="P:regulation of DNA replication"/>
    <property type="evidence" value="ECO:0007669"/>
    <property type="project" value="UniProtKB-UniRule"/>
</dbReference>
<dbReference type="InterPro" id="IPR003593">
    <property type="entry name" value="AAA+_ATPase"/>
</dbReference>
<dbReference type="GO" id="GO:0008289">
    <property type="term" value="F:lipid binding"/>
    <property type="evidence" value="ECO:0007669"/>
    <property type="project" value="UniProtKB-KW"/>
</dbReference>
<dbReference type="GO" id="GO:0003688">
    <property type="term" value="F:DNA replication origin binding"/>
    <property type="evidence" value="ECO:0007669"/>
    <property type="project" value="UniProtKB-UniRule"/>
</dbReference>
<evidence type="ECO:0000256" key="9">
    <source>
        <dbReference type="RuleBase" id="RU000577"/>
    </source>
</evidence>
<protein>
    <recommendedName>
        <fullName evidence="8 9">Chromosomal replication initiator protein DnaA</fullName>
    </recommendedName>
</protein>
<dbReference type="InterPro" id="IPR013159">
    <property type="entry name" value="DnaA_C"/>
</dbReference>
<keyword evidence="6" id="KW-0446">Lipid-binding</keyword>
<dbReference type="Gene3D" id="1.10.1750.10">
    <property type="match status" value="1"/>
</dbReference>
<keyword evidence="7 9" id="KW-0238">DNA-binding</keyword>
<evidence type="ECO:0000256" key="1">
    <source>
        <dbReference type="ARBA" id="ARBA00006583"/>
    </source>
</evidence>
<dbReference type="NCBIfam" id="TIGR00362">
    <property type="entry name" value="DnaA"/>
    <property type="match status" value="1"/>
</dbReference>
<proteinExistence type="inferred from homology"/>
<evidence type="ECO:0000256" key="10">
    <source>
        <dbReference type="RuleBase" id="RU004227"/>
    </source>
</evidence>
<dbReference type="GO" id="GO:0005524">
    <property type="term" value="F:ATP binding"/>
    <property type="evidence" value="ECO:0007669"/>
    <property type="project" value="UniProtKB-UniRule"/>
</dbReference>
<evidence type="ECO:0000256" key="7">
    <source>
        <dbReference type="ARBA" id="ARBA00023125"/>
    </source>
</evidence>
<dbReference type="SMART" id="SM00760">
    <property type="entry name" value="Bac_DnaA_C"/>
    <property type="match status" value="1"/>
</dbReference>
<dbReference type="CDD" id="cd00009">
    <property type="entry name" value="AAA"/>
    <property type="match status" value="1"/>
</dbReference>
<feature type="region of interest" description="Disordered" evidence="11">
    <location>
        <begin position="43"/>
        <end position="79"/>
    </location>
</feature>
<evidence type="ECO:0000313" key="15">
    <source>
        <dbReference type="Proteomes" id="UP000004679"/>
    </source>
</evidence>
<evidence type="ECO:0000256" key="4">
    <source>
        <dbReference type="ARBA" id="ARBA00022741"/>
    </source>
</evidence>
<sequence length="418" mass="46710">LLAPNPYVKAWVQEQLESQINTLIAALSQGSIDKVAIEVGTKAMGNMPSRRQTDATEPETTTPLVNSKPSETKAEPAIGNPMNPLFTFDSYVEGKSNQIARAASLHVAEAPGTSGYNPLFLYGGTGLGKTHLMLAVGNKIKQDNPKARVIYLSSERFVQDMITALRNNAIDQFKSHYRSADALLIDDIQFFAKKERSQEEFFYTFNSLLEGQRQIILTCDRFPKEVENLDERLQSRLGWGLTVAIEPPELETRVAILIKKAQQNLITLPEDVAFFIAKRIKSNVRDLEGALQRVLAFSRFTNQPLSIDMAQEALKDLLALHQKLVTLESIQKTVGEYFKVRVSDLLAKKRTRSIARPRQIAMALAKELTSHSLPEIGDAFGGRDHTTVLHACRKVAELKESDTRVAEDYRNLLRTLSS</sequence>
<keyword evidence="3 9" id="KW-0235">DNA replication</keyword>
<dbReference type="PANTHER" id="PTHR30050">
    <property type="entry name" value="CHROMOSOMAL REPLICATION INITIATOR PROTEIN DNAA"/>
    <property type="match status" value="1"/>
</dbReference>
<dbReference type="InterPro" id="IPR018312">
    <property type="entry name" value="Chromosome_initiator_DnaA_CS"/>
</dbReference>
<dbReference type="PRINTS" id="PR00051">
    <property type="entry name" value="DNAA"/>
</dbReference>
<dbReference type="Gene3D" id="3.40.50.300">
    <property type="entry name" value="P-loop containing nucleotide triphosphate hydrolases"/>
    <property type="match status" value="1"/>
</dbReference>
<dbReference type="InterPro" id="IPR001957">
    <property type="entry name" value="Chromosome_initiator_DnaA"/>
</dbReference>
<evidence type="ECO:0000313" key="14">
    <source>
        <dbReference type="EMBL" id="EEF80848.1"/>
    </source>
</evidence>
<dbReference type="Pfam" id="PF00308">
    <property type="entry name" value="Bac_DnaA"/>
    <property type="match status" value="1"/>
</dbReference>
<keyword evidence="15" id="KW-1185">Reference proteome</keyword>
<dbReference type="InterPro" id="IPR013317">
    <property type="entry name" value="DnaA_dom"/>
</dbReference>
<evidence type="ECO:0000256" key="11">
    <source>
        <dbReference type="SAM" id="MobiDB-lite"/>
    </source>
</evidence>
<dbReference type="Gene3D" id="1.10.8.60">
    <property type="match status" value="1"/>
</dbReference>
<dbReference type="GO" id="GO:0006270">
    <property type="term" value="P:DNA replication initiation"/>
    <property type="evidence" value="ECO:0007669"/>
    <property type="project" value="UniProtKB-UniRule"/>
</dbReference>
<dbReference type="InterPro" id="IPR020591">
    <property type="entry name" value="Chromosome_initiator_DnaA-like"/>
</dbReference>
<evidence type="ECO:0000256" key="2">
    <source>
        <dbReference type="ARBA" id="ARBA00022490"/>
    </source>
</evidence>
<accession>C0N2X9</accession>
<dbReference type="FunFam" id="1.10.8.60:FF:000003">
    <property type="entry name" value="Chromosomal replication initiator protein DnaA"/>
    <property type="match status" value="1"/>
</dbReference>
<dbReference type="InterPro" id="IPR027417">
    <property type="entry name" value="P-loop_NTPase"/>
</dbReference>
<dbReference type="InterPro" id="IPR010921">
    <property type="entry name" value="Trp_repressor/repl_initiator"/>
</dbReference>
<evidence type="ECO:0000259" key="12">
    <source>
        <dbReference type="SMART" id="SM00382"/>
    </source>
</evidence>
<dbReference type="GO" id="GO:0005886">
    <property type="term" value="C:plasma membrane"/>
    <property type="evidence" value="ECO:0007669"/>
    <property type="project" value="TreeGrafter"/>
</dbReference>
<dbReference type="CDD" id="cd06571">
    <property type="entry name" value="Bac_DnaA_C"/>
    <property type="match status" value="1"/>
</dbReference>
<dbReference type="Proteomes" id="UP000004679">
    <property type="component" value="Unassembled WGS sequence"/>
</dbReference>
<dbReference type="OrthoDB" id="9807019at2"/>
<dbReference type="EMBL" id="GG657888">
    <property type="protein sequence ID" value="EEF80848.1"/>
    <property type="molecule type" value="Genomic_DNA"/>
</dbReference>
<dbReference type="Gene3D" id="3.30.300.180">
    <property type="match status" value="1"/>
</dbReference>
<dbReference type="InterPro" id="IPR038454">
    <property type="entry name" value="DnaA_N_sf"/>
</dbReference>
<dbReference type="HAMAP" id="MF_00377">
    <property type="entry name" value="DnaA_bact"/>
    <property type="match status" value="1"/>
</dbReference>
<feature type="compositionally biased region" description="Polar residues" evidence="11">
    <location>
        <begin position="58"/>
        <end position="69"/>
    </location>
</feature>
<feature type="domain" description="Chromosomal replication initiator DnaA C-terminal" evidence="13">
    <location>
        <begin position="326"/>
        <end position="395"/>
    </location>
</feature>
<comment type="function">
    <text evidence="9">Plays an essential role in the initiation and regulation of chromosomal replication. ATP-DnaA binds to the origin of replication (oriC) to initiate formation of the DNA replication initiation complex once per cell cycle. Binds the DnaA box (a 9 base pair repeat at the origin) and separates the double-stranded (ds)DNA. Forms a right-handed helical filament on oriC DNA; dsDNA binds to the exterior of the filament while single-stranded (ss)DNA is stabiized in the filament's interior. The ATP-DnaA-oriC complex binds and stabilizes one strand of the AT-rich DNA unwinding element (DUE), permitting loading of DNA polymerase. After initiation quickly degrades to an ADP-DnaA complex that is not apt for DNA replication. Binds acidic phospholipids.</text>
</comment>
<keyword evidence="5 9" id="KW-0067">ATP-binding</keyword>
<dbReference type="FunFam" id="3.40.50.300:FF:000668">
    <property type="entry name" value="Chromosomal replication initiator protein DnaA"/>
    <property type="match status" value="1"/>
</dbReference>
<dbReference type="SUPFAM" id="SSF48295">
    <property type="entry name" value="TrpR-like"/>
    <property type="match status" value="1"/>
</dbReference>
<dbReference type="PANTHER" id="PTHR30050:SF2">
    <property type="entry name" value="CHROMOSOMAL REPLICATION INITIATOR PROTEIN DNAA"/>
    <property type="match status" value="1"/>
</dbReference>
<dbReference type="SUPFAM" id="SSF52540">
    <property type="entry name" value="P-loop containing nucleoside triphosphate hydrolases"/>
    <property type="match status" value="1"/>
</dbReference>
<evidence type="ECO:0000256" key="8">
    <source>
        <dbReference type="NCBIfam" id="TIGR00362"/>
    </source>
</evidence>
<reference evidence="14 15" key="1">
    <citation type="journal article" date="2011" name="J. Bacteriol.">
        <title>Draft genome sequence of the chemolithoheterotrophic, halophilic methylotroph Methylophaga thiooxydans DMS010.</title>
        <authorList>
            <person name="Boden R."/>
            <person name="Ferriera S."/>
            <person name="Johnson J."/>
            <person name="Kelly D.P."/>
            <person name="Murrell J.C."/>
            <person name="Schafer H."/>
        </authorList>
    </citation>
    <scope>NUCLEOTIDE SEQUENCE [LARGE SCALE GENOMIC DNA]</scope>
    <source>
        <strain evidence="14 15">DMS010</strain>
    </source>
</reference>
<dbReference type="AlphaFoldDB" id="C0N2X9"/>
<organism evidence="14 15">
    <name type="scientific">Methylophaga thiooxydans DMS010</name>
    <dbReference type="NCBI Taxonomy" id="637616"/>
    <lineage>
        <taxon>Bacteria</taxon>
        <taxon>Pseudomonadati</taxon>
        <taxon>Pseudomonadota</taxon>
        <taxon>Gammaproteobacteria</taxon>
        <taxon>Thiotrichales</taxon>
        <taxon>Piscirickettsiaceae</taxon>
        <taxon>Methylophaga</taxon>
    </lineage>
</organism>
<dbReference type="PROSITE" id="PS01008">
    <property type="entry name" value="DNAA"/>
    <property type="match status" value="1"/>
</dbReference>
<evidence type="ECO:0000256" key="6">
    <source>
        <dbReference type="ARBA" id="ARBA00023121"/>
    </source>
</evidence>
<gene>
    <name evidence="14" type="primary">dnaA_2</name>
    <name evidence="14" type="ORF">MDMS009_575</name>
</gene>
<comment type="similarity">
    <text evidence="1 10">Belongs to the DnaA family.</text>
</comment>
<name>C0N2X9_9GAMM</name>
<evidence type="ECO:0000259" key="13">
    <source>
        <dbReference type="SMART" id="SM00760"/>
    </source>
</evidence>
<keyword evidence="4 9" id="KW-0547">Nucleotide-binding</keyword>
<dbReference type="SMART" id="SM00382">
    <property type="entry name" value="AAA"/>
    <property type="match status" value="1"/>
</dbReference>